<keyword evidence="2" id="KW-0012">Acyltransferase</keyword>
<dbReference type="Gene3D" id="3.40.630.30">
    <property type="match status" value="1"/>
</dbReference>
<proteinExistence type="predicted"/>
<dbReference type="InterPro" id="IPR016181">
    <property type="entry name" value="Acyl_CoA_acyltransferase"/>
</dbReference>
<dbReference type="CDD" id="cd04301">
    <property type="entry name" value="NAT_SF"/>
    <property type="match status" value="1"/>
</dbReference>
<evidence type="ECO:0000313" key="2">
    <source>
        <dbReference type="EMBL" id="MFC5529328.1"/>
    </source>
</evidence>
<comment type="caution">
    <text evidence="2">The sequence shown here is derived from an EMBL/GenBank/DDBJ whole genome shotgun (WGS) entry which is preliminary data.</text>
</comment>
<accession>A0ABW0QY43</accession>
<evidence type="ECO:0000259" key="1">
    <source>
        <dbReference type="PROSITE" id="PS51186"/>
    </source>
</evidence>
<feature type="domain" description="N-acetyltransferase" evidence="1">
    <location>
        <begin position="5"/>
        <end position="153"/>
    </location>
</feature>
<dbReference type="SUPFAM" id="SSF55729">
    <property type="entry name" value="Acyl-CoA N-acyltransferases (Nat)"/>
    <property type="match status" value="1"/>
</dbReference>
<sequence>MSVNLQYRRLDPVEWDKQRFLLLRFVRRHGERRITGHAWQQLLLAGEAELASPGTAIAVAYTQGGCPAGVAFAEKFGESVCLVAVHPALRGRGVGRQLLSELAEPWERLTCNVAIDNAASVAMCFAAGLVAVGLETGPTGKPTLRFVWKRDAGTAPSADQAEATGR</sequence>
<dbReference type="PROSITE" id="PS51186">
    <property type="entry name" value="GNAT"/>
    <property type="match status" value="1"/>
</dbReference>
<organism evidence="2 3">
    <name type="scientific">Cohnella yongneupensis</name>
    <dbReference type="NCBI Taxonomy" id="425006"/>
    <lineage>
        <taxon>Bacteria</taxon>
        <taxon>Bacillati</taxon>
        <taxon>Bacillota</taxon>
        <taxon>Bacilli</taxon>
        <taxon>Bacillales</taxon>
        <taxon>Paenibacillaceae</taxon>
        <taxon>Cohnella</taxon>
    </lineage>
</organism>
<evidence type="ECO:0000313" key="3">
    <source>
        <dbReference type="Proteomes" id="UP001596108"/>
    </source>
</evidence>
<protein>
    <submittedName>
        <fullName evidence="2">GNAT family N-acetyltransferase</fullName>
        <ecNumber evidence="2">2.3.-.-</ecNumber>
    </submittedName>
</protein>
<dbReference type="Proteomes" id="UP001596108">
    <property type="component" value="Unassembled WGS sequence"/>
</dbReference>
<dbReference type="EMBL" id="JBHSNC010000024">
    <property type="protein sequence ID" value="MFC5529328.1"/>
    <property type="molecule type" value="Genomic_DNA"/>
</dbReference>
<reference evidence="3" key="1">
    <citation type="journal article" date="2019" name="Int. J. Syst. Evol. Microbiol.">
        <title>The Global Catalogue of Microorganisms (GCM) 10K type strain sequencing project: providing services to taxonomists for standard genome sequencing and annotation.</title>
        <authorList>
            <consortium name="The Broad Institute Genomics Platform"/>
            <consortium name="The Broad Institute Genome Sequencing Center for Infectious Disease"/>
            <person name="Wu L."/>
            <person name="Ma J."/>
        </authorList>
    </citation>
    <scope>NUCLEOTIDE SEQUENCE [LARGE SCALE GENOMIC DNA]</scope>
    <source>
        <strain evidence="3">CGMCC 1.18578</strain>
    </source>
</reference>
<dbReference type="RefSeq" id="WP_378111198.1">
    <property type="nucleotide sequence ID" value="NZ_JBHSNC010000024.1"/>
</dbReference>
<keyword evidence="3" id="KW-1185">Reference proteome</keyword>
<gene>
    <name evidence="2" type="ORF">ACFPQ4_07685</name>
</gene>
<dbReference type="InterPro" id="IPR000182">
    <property type="entry name" value="GNAT_dom"/>
</dbReference>
<name>A0ABW0QY43_9BACL</name>
<dbReference type="EC" id="2.3.-.-" evidence="2"/>
<keyword evidence="2" id="KW-0808">Transferase</keyword>
<dbReference type="GO" id="GO:0016746">
    <property type="term" value="F:acyltransferase activity"/>
    <property type="evidence" value="ECO:0007669"/>
    <property type="project" value="UniProtKB-KW"/>
</dbReference>
<dbReference type="Pfam" id="PF13508">
    <property type="entry name" value="Acetyltransf_7"/>
    <property type="match status" value="1"/>
</dbReference>